<organism evidence="2">
    <name type="scientific">Oryza barthii</name>
    <dbReference type="NCBI Taxonomy" id="65489"/>
    <lineage>
        <taxon>Eukaryota</taxon>
        <taxon>Viridiplantae</taxon>
        <taxon>Streptophyta</taxon>
        <taxon>Embryophyta</taxon>
        <taxon>Tracheophyta</taxon>
        <taxon>Spermatophyta</taxon>
        <taxon>Magnoliopsida</taxon>
        <taxon>Liliopsida</taxon>
        <taxon>Poales</taxon>
        <taxon>Poaceae</taxon>
        <taxon>BOP clade</taxon>
        <taxon>Oryzoideae</taxon>
        <taxon>Oryzeae</taxon>
        <taxon>Oryzinae</taxon>
        <taxon>Oryza</taxon>
    </lineage>
</organism>
<keyword evidence="3" id="KW-1185">Reference proteome</keyword>
<feature type="region of interest" description="Disordered" evidence="1">
    <location>
        <begin position="75"/>
        <end position="94"/>
    </location>
</feature>
<proteinExistence type="predicted"/>
<reference evidence="2" key="1">
    <citation type="journal article" date="2009" name="Rice">
        <title>De Novo Next Generation Sequencing of Plant Genomes.</title>
        <authorList>
            <person name="Rounsley S."/>
            <person name="Marri P.R."/>
            <person name="Yu Y."/>
            <person name="He R."/>
            <person name="Sisneros N."/>
            <person name="Goicoechea J.L."/>
            <person name="Lee S.J."/>
            <person name="Angelova A."/>
            <person name="Kudrna D."/>
            <person name="Luo M."/>
            <person name="Affourtit J."/>
            <person name="Desany B."/>
            <person name="Knight J."/>
            <person name="Niazi F."/>
            <person name="Egholm M."/>
            <person name="Wing R.A."/>
        </authorList>
    </citation>
    <scope>NUCLEOTIDE SEQUENCE [LARGE SCALE GENOMIC DNA]</scope>
    <source>
        <strain evidence="2">cv. IRGC 105608</strain>
    </source>
</reference>
<dbReference type="PaxDb" id="65489-OBART01G15340.1"/>
<evidence type="ECO:0000313" key="2">
    <source>
        <dbReference type="EnsemblPlants" id="OBART01G15340.1"/>
    </source>
</evidence>
<evidence type="ECO:0000313" key="3">
    <source>
        <dbReference type="Proteomes" id="UP000026960"/>
    </source>
</evidence>
<dbReference type="AlphaFoldDB" id="A0A0D3ENR6"/>
<name>A0A0D3ENR6_9ORYZ</name>
<dbReference type="EnsemblPlants" id="OBART01G15340.1">
    <property type="protein sequence ID" value="OBART01G15340.1"/>
    <property type="gene ID" value="OBART01G15340"/>
</dbReference>
<dbReference type="Gramene" id="OBART01G15340.1">
    <property type="protein sequence ID" value="OBART01G15340.1"/>
    <property type="gene ID" value="OBART01G15340"/>
</dbReference>
<sequence length="94" mass="9344">MTAETREAAADATVAHGGCGWPAGIAAGMASSAMAQPATSMTSAWSVAGSAGVARQGAQQEVKPVEMETGEVAAWGDWPAGGAGAVKPTRRQRC</sequence>
<reference evidence="2" key="2">
    <citation type="submission" date="2015-03" db="UniProtKB">
        <authorList>
            <consortium name="EnsemblPlants"/>
        </authorList>
    </citation>
    <scope>IDENTIFICATION</scope>
</reference>
<accession>A0A0D3ENR6</accession>
<evidence type="ECO:0000256" key="1">
    <source>
        <dbReference type="SAM" id="MobiDB-lite"/>
    </source>
</evidence>
<protein>
    <submittedName>
        <fullName evidence="2">Uncharacterized protein</fullName>
    </submittedName>
</protein>
<dbReference type="HOGENOM" id="CLU_2389729_0_0_1"/>
<dbReference type="Proteomes" id="UP000026960">
    <property type="component" value="Chromosome 1"/>
</dbReference>